<accession>A0A0H5CA04</accession>
<gene>
    <name evidence="10" type="ORF">BN1211_6224</name>
    <name evidence="11" type="ORF">CYBJADRAFT_175011</name>
</gene>
<evidence type="ECO:0000256" key="6">
    <source>
        <dbReference type="ARBA" id="ARBA00022989"/>
    </source>
</evidence>
<dbReference type="InterPro" id="IPR018108">
    <property type="entry name" value="MCP_transmembrane"/>
</dbReference>
<sequence>MSSLENAVYGASASIVANTIVYPLDLAKTVIQTQTKSESEYKNALDCLVSLYKKKGLKSWYKGLSSSLLSSAVQSFTYFYWYSWVRKLWYRLKLSRYRRVIANTTPEELLLGIVAAALGQLFTNPISVISTRQQVNPEKNHSIVQTTKNILKEDGITGLWRGLKVSLVLTINPSITYASFERLKAILFPNQKFLHPHENFALGVVSKMLATIITQPLIISKVMLQKNDDPNNKDMRSFQSILRYLVVNEGWTSLWKGLKPQLLKGVLVQGFVFMFKDEITLAMKSLFALLRARRQVK</sequence>
<comment type="similarity">
    <text evidence="2 9">Belongs to the mitochondrial carrier (TC 2.A.29) family.</text>
</comment>
<evidence type="ECO:0000256" key="7">
    <source>
        <dbReference type="ARBA" id="ARBA00023136"/>
    </source>
</evidence>
<keyword evidence="6" id="KW-1133">Transmembrane helix</keyword>
<dbReference type="GO" id="GO:0016020">
    <property type="term" value="C:membrane"/>
    <property type="evidence" value="ECO:0007669"/>
    <property type="project" value="UniProtKB-SubCell"/>
</dbReference>
<reference evidence="10" key="1">
    <citation type="submission" date="2014-12" db="EMBL/GenBank/DDBJ databases">
        <authorList>
            <person name="Jaenicke S."/>
        </authorList>
    </citation>
    <scope>NUCLEOTIDE SEQUENCE [LARGE SCALE GENOMIC DNA]</scope>
    <source>
        <strain evidence="10">CBS1600</strain>
    </source>
</reference>
<evidence type="ECO:0000256" key="9">
    <source>
        <dbReference type="RuleBase" id="RU000488"/>
    </source>
</evidence>
<dbReference type="EMBL" id="KV453940">
    <property type="protein sequence ID" value="ODV71482.1"/>
    <property type="molecule type" value="Genomic_DNA"/>
</dbReference>
<dbReference type="OrthoDB" id="446044at2759"/>
<feature type="repeat" description="Solcar" evidence="8">
    <location>
        <begin position="103"/>
        <end position="186"/>
    </location>
</feature>
<keyword evidence="7 8" id="KW-0472">Membrane</keyword>
<dbReference type="AlphaFoldDB" id="A0A0H5CA04"/>
<dbReference type="PROSITE" id="PS50920">
    <property type="entry name" value="SOLCAR"/>
    <property type="match status" value="3"/>
</dbReference>
<name>A0A0H5CA04_CYBJN</name>
<dbReference type="PANTHER" id="PTHR45939:SF1">
    <property type="entry name" value="MITOCHONDRIAL THIAMINE PYROPHOSPHATE CARRIER 1-RELATED"/>
    <property type="match status" value="1"/>
</dbReference>
<keyword evidence="4 8" id="KW-0812">Transmembrane</keyword>
<dbReference type="PANTHER" id="PTHR45939">
    <property type="entry name" value="PEROXISOMAL MEMBRANE PROTEIN PMP34-RELATED"/>
    <property type="match status" value="1"/>
</dbReference>
<evidence type="ECO:0000313" key="12">
    <source>
        <dbReference type="Proteomes" id="UP000038830"/>
    </source>
</evidence>
<accession>A0A1E4RW21</accession>
<evidence type="ECO:0000313" key="11">
    <source>
        <dbReference type="EMBL" id="ODV71482.1"/>
    </source>
</evidence>
<evidence type="ECO:0000256" key="4">
    <source>
        <dbReference type="ARBA" id="ARBA00022692"/>
    </source>
</evidence>
<dbReference type="GO" id="GO:0015217">
    <property type="term" value="F:ADP transmembrane transporter activity"/>
    <property type="evidence" value="ECO:0007669"/>
    <property type="project" value="TreeGrafter"/>
</dbReference>
<evidence type="ECO:0000313" key="10">
    <source>
        <dbReference type="EMBL" id="CEP25208.1"/>
    </source>
</evidence>
<dbReference type="Proteomes" id="UP000094389">
    <property type="component" value="Unassembled WGS sequence"/>
</dbReference>
<evidence type="ECO:0000256" key="1">
    <source>
        <dbReference type="ARBA" id="ARBA00004141"/>
    </source>
</evidence>
<evidence type="ECO:0000256" key="8">
    <source>
        <dbReference type="PROSITE-ProRule" id="PRU00282"/>
    </source>
</evidence>
<reference evidence="12" key="2">
    <citation type="journal article" date="2015" name="J. Biotechnol.">
        <title>The structure of the Cyberlindnera jadinii genome and its relation to Candida utilis analyzed by the occurrence of single nucleotide polymorphisms.</title>
        <authorList>
            <person name="Rupp O."/>
            <person name="Brinkrolf K."/>
            <person name="Buerth C."/>
            <person name="Kunigo M."/>
            <person name="Schneider J."/>
            <person name="Jaenicke S."/>
            <person name="Goesmann A."/>
            <person name="Puehler A."/>
            <person name="Jaeger K.-E."/>
            <person name="Ernst J.F."/>
        </authorList>
    </citation>
    <scope>NUCLEOTIDE SEQUENCE [LARGE SCALE GENOMIC DNA]</scope>
    <source>
        <strain evidence="12">ATCC 18201 / CBS 1600 / BCRC 20928 / JCM 3617 / NBRC 0987 / NRRL Y-1542</strain>
    </source>
</reference>
<dbReference type="Proteomes" id="UP000038830">
    <property type="component" value="Unassembled WGS sequence"/>
</dbReference>
<feature type="repeat" description="Solcar" evidence="8">
    <location>
        <begin position="194"/>
        <end position="282"/>
    </location>
</feature>
<evidence type="ECO:0000313" key="13">
    <source>
        <dbReference type="Proteomes" id="UP000094389"/>
    </source>
</evidence>
<evidence type="ECO:0000256" key="5">
    <source>
        <dbReference type="ARBA" id="ARBA00022737"/>
    </source>
</evidence>
<organism evidence="10 12">
    <name type="scientific">Cyberlindnera jadinii (strain ATCC 18201 / CBS 1600 / BCRC 20928 / JCM 3617 / NBRC 0987 / NRRL Y-1542)</name>
    <name type="common">Torula yeast</name>
    <name type="synonym">Candida utilis</name>
    <dbReference type="NCBI Taxonomy" id="983966"/>
    <lineage>
        <taxon>Eukaryota</taxon>
        <taxon>Fungi</taxon>
        <taxon>Dikarya</taxon>
        <taxon>Ascomycota</taxon>
        <taxon>Saccharomycotina</taxon>
        <taxon>Saccharomycetes</taxon>
        <taxon>Phaffomycetales</taxon>
        <taxon>Phaffomycetaceae</taxon>
        <taxon>Cyberlindnera</taxon>
    </lineage>
</organism>
<dbReference type="Gene3D" id="1.50.40.10">
    <property type="entry name" value="Mitochondrial carrier domain"/>
    <property type="match status" value="1"/>
</dbReference>
<evidence type="ECO:0000256" key="2">
    <source>
        <dbReference type="ARBA" id="ARBA00006375"/>
    </source>
</evidence>
<keyword evidence="13" id="KW-1185">Reference proteome</keyword>
<protein>
    <submittedName>
        <fullName evidence="11">Mitochondrial carrier</fullName>
    </submittedName>
</protein>
<feature type="repeat" description="Solcar" evidence="8">
    <location>
        <begin position="1"/>
        <end position="88"/>
    </location>
</feature>
<dbReference type="InterPro" id="IPR023395">
    <property type="entry name" value="MCP_dom_sf"/>
</dbReference>
<proteinExistence type="inferred from homology"/>
<dbReference type="SUPFAM" id="SSF103506">
    <property type="entry name" value="Mitochondrial carrier"/>
    <property type="match status" value="1"/>
</dbReference>
<dbReference type="Pfam" id="PF00153">
    <property type="entry name" value="Mito_carr"/>
    <property type="match status" value="3"/>
</dbReference>
<keyword evidence="3 9" id="KW-0813">Transport</keyword>
<evidence type="ECO:0000256" key="3">
    <source>
        <dbReference type="ARBA" id="ARBA00022448"/>
    </source>
</evidence>
<dbReference type="InterPro" id="IPR052217">
    <property type="entry name" value="Mito/Peroxisomal_Carrier"/>
</dbReference>
<comment type="subcellular location">
    <subcellularLocation>
        <location evidence="1">Membrane</location>
        <topology evidence="1">Multi-pass membrane protein</topology>
    </subcellularLocation>
</comment>
<dbReference type="EMBL" id="CDQK01000007">
    <property type="protein sequence ID" value="CEP25208.1"/>
    <property type="molecule type" value="Genomic_DNA"/>
</dbReference>
<keyword evidence="5" id="KW-0677">Repeat</keyword>
<dbReference type="STRING" id="983966.A0A0H5CA04"/>
<dbReference type="OMA" id="PLEMINT"/>
<reference evidence="11 13" key="3">
    <citation type="journal article" date="2016" name="Proc. Natl. Acad. Sci. U.S.A.">
        <title>Comparative genomics of biotechnologically important yeasts.</title>
        <authorList>
            <person name="Riley R."/>
            <person name="Haridas S."/>
            <person name="Wolfe K.H."/>
            <person name="Lopes M.R."/>
            <person name="Hittinger C.T."/>
            <person name="Goeker M."/>
            <person name="Salamov A.A."/>
            <person name="Wisecaver J.H."/>
            <person name="Long T.M."/>
            <person name="Calvey C.H."/>
            <person name="Aerts A.L."/>
            <person name="Barry K.W."/>
            <person name="Choi C."/>
            <person name="Clum A."/>
            <person name="Coughlan A.Y."/>
            <person name="Deshpande S."/>
            <person name="Douglass A.P."/>
            <person name="Hanson S.J."/>
            <person name="Klenk H.-P."/>
            <person name="LaButti K.M."/>
            <person name="Lapidus A."/>
            <person name="Lindquist E.A."/>
            <person name="Lipzen A.M."/>
            <person name="Meier-Kolthoff J.P."/>
            <person name="Ohm R.A."/>
            <person name="Otillar R.P."/>
            <person name="Pangilinan J.L."/>
            <person name="Peng Y."/>
            <person name="Rokas A."/>
            <person name="Rosa C.A."/>
            <person name="Scheuner C."/>
            <person name="Sibirny A.A."/>
            <person name="Slot J.C."/>
            <person name="Stielow J.B."/>
            <person name="Sun H."/>
            <person name="Kurtzman C.P."/>
            <person name="Blackwell M."/>
            <person name="Grigoriev I.V."/>
            <person name="Jeffries T.W."/>
        </authorList>
    </citation>
    <scope>NUCLEOTIDE SEQUENCE [LARGE SCALE GENOMIC DNA]</scope>
    <source>
        <strain evidence="13">ATCC 18201 / CBS 1600 / BCRC 20928 / JCM 3617 / NBRC 0987 / NRRL Y-1542</strain>
        <strain evidence="11">NRRL Y-1542</strain>
    </source>
</reference>